<dbReference type="Proteomes" id="UP000003688">
    <property type="component" value="Unassembled WGS sequence"/>
</dbReference>
<dbReference type="EMBL" id="ABOX02000002">
    <property type="protein sequence ID" value="EEF63052.1"/>
    <property type="molecule type" value="Genomic_DNA"/>
</dbReference>
<feature type="region of interest" description="Disordered" evidence="1">
    <location>
        <begin position="1"/>
        <end position="24"/>
    </location>
</feature>
<accession>B9XAL7</accession>
<comment type="caution">
    <text evidence="2">The sequence shown here is derived from an EMBL/GenBank/DDBJ whole genome shotgun (WGS) entry which is preliminary data.</text>
</comment>
<sequence>MRRSDQSSVQWQYPNSSLSKSAKTASVNVYESRAEVQIGIELNKLATRLARHFSGSC</sequence>
<evidence type="ECO:0000256" key="1">
    <source>
        <dbReference type="SAM" id="MobiDB-lite"/>
    </source>
</evidence>
<protein>
    <submittedName>
        <fullName evidence="2">Uncharacterized protein</fullName>
    </submittedName>
</protein>
<dbReference type="AlphaFoldDB" id="B9XAL7"/>
<gene>
    <name evidence="2" type="ORF">Cflav_PD5687</name>
</gene>
<reference evidence="2 3" key="1">
    <citation type="journal article" date="2011" name="J. Bacteriol.">
        <title>Genome sequence of 'Pedosphaera parvula' Ellin514, an aerobic Verrucomicrobial isolate from pasture soil.</title>
        <authorList>
            <person name="Kant R."/>
            <person name="van Passel M.W."/>
            <person name="Sangwan P."/>
            <person name="Palva A."/>
            <person name="Lucas S."/>
            <person name="Copeland A."/>
            <person name="Lapidus A."/>
            <person name="Glavina Del Rio T."/>
            <person name="Dalin E."/>
            <person name="Tice H."/>
            <person name="Bruce D."/>
            <person name="Goodwin L."/>
            <person name="Pitluck S."/>
            <person name="Chertkov O."/>
            <person name="Larimer F.W."/>
            <person name="Land M.L."/>
            <person name="Hauser L."/>
            <person name="Brettin T.S."/>
            <person name="Detter J.C."/>
            <person name="Han S."/>
            <person name="de Vos W.M."/>
            <person name="Janssen P.H."/>
            <person name="Smidt H."/>
        </authorList>
    </citation>
    <scope>NUCLEOTIDE SEQUENCE [LARGE SCALE GENOMIC DNA]</scope>
    <source>
        <strain evidence="2 3">Ellin514</strain>
    </source>
</reference>
<keyword evidence="3" id="KW-1185">Reference proteome</keyword>
<name>B9XAL7_PEDPL</name>
<dbReference type="STRING" id="320771.Cflav_PD5687"/>
<proteinExistence type="predicted"/>
<evidence type="ECO:0000313" key="3">
    <source>
        <dbReference type="Proteomes" id="UP000003688"/>
    </source>
</evidence>
<evidence type="ECO:0000313" key="2">
    <source>
        <dbReference type="EMBL" id="EEF63052.1"/>
    </source>
</evidence>
<organism evidence="2 3">
    <name type="scientific">Pedosphaera parvula (strain Ellin514)</name>
    <dbReference type="NCBI Taxonomy" id="320771"/>
    <lineage>
        <taxon>Bacteria</taxon>
        <taxon>Pseudomonadati</taxon>
        <taxon>Verrucomicrobiota</taxon>
        <taxon>Pedosphaerae</taxon>
        <taxon>Pedosphaerales</taxon>
        <taxon>Pedosphaeraceae</taxon>
        <taxon>Pedosphaera</taxon>
    </lineage>
</organism>